<gene>
    <name evidence="4" type="ORF">TCIL3000_8_1790</name>
</gene>
<feature type="region of interest" description="Disordered" evidence="2">
    <location>
        <begin position="546"/>
        <end position="572"/>
    </location>
</feature>
<sequence>MFRRCVLSLCPAGGVPSDVSPLSRVDRIHGFTRRAARRITELNINASEWQHDSTGALYYHIDTNDRNNTFCIGFRTPAENNKGTSHVLEHTTLCGSSKYPVRDPFFMMLRRSLNNFMNAMTGADYTLYPFATTNVQDFRNLLDVYLDAVLHPLLRHEDFKQEGHRVEVEADGATERRLVYNGVVFNEMRGVVSEPSQHYAHSLMKVMLPNTHYEYISGGYPPEVLKLTYEELLAFHRRHYHPTNSITITYGDQNPEPWMAVLNEYFSSFERGEVVEVSGLSEASRFKEPMRVSMEGPPNPMGNPQTQKRVSVSFGIQQEENSLKDVVELSVLDTLLSSGPSSPLYQALIETQLGSRYAPMHGYSSYLVSPLVSYGVEGVDETRVNIDEEILNAVTTTLANVTKEGFDQRRVKSVIFQEELQQRHRASDYGVNLCTGLCAMGLCRSQNNPLDFIDWLPHLRKLEAENAKSLLPRISQNLLDNPHRALVSVSAKKDFLNSLRDTLGAMEAELNKGVTDGEKDKVQEETERWLKRVRAPQTADVLPTLTVDDIPRESYQEPQPVPTSKNAGDSSSASFQAPGMYTIAYPTNGLVYVHGLSPFSAELVTLLQAVDCNALVDIPLSHSLLGKLGAGKHSFKEFSILTDLVCGGFSFSPQVNQSYRSKSEYIVGTIYGFYTTKEKLQEALNLLALALLEPHVSLNDVEVRGRVLSLAKARCSGTIQRLQREGNRVATSLAVSRLTQCGAIQEAWYGLAQSTHASNILEKLQSSDEGDVHTALESLLKCHAECVRSLAANIRYGVLWATCEEEHRCEVEGALASFLHKFSPVAEGSSSMRMCFSPLERVTGGGVEELRKSLPIDTSYAAIAIANELDWGHKLQAPLRVACQVLANEYLHRRVREEGGAYGSGAKATLLGEVGGVTMSSYRDPTPDATIRAFKESGAWLSDASNVTQLRLDEAKLRLFAGIDAPYAADSFGESLFLHDILPDQKQAMRDALLSVSPKDVIDVASLFDVDSNKGSVVGVLCPEDSKE</sequence>
<evidence type="ECO:0000256" key="1">
    <source>
        <dbReference type="RuleBase" id="RU004447"/>
    </source>
</evidence>
<dbReference type="SUPFAM" id="SSF63411">
    <property type="entry name" value="LuxS/MPP-like metallohydrolase"/>
    <property type="match status" value="4"/>
</dbReference>
<dbReference type="InterPro" id="IPR001431">
    <property type="entry name" value="Pept_M16_Zn_BS"/>
</dbReference>
<dbReference type="EMBL" id="HE575321">
    <property type="protein sequence ID" value="CCC91960.1"/>
    <property type="molecule type" value="Genomic_DNA"/>
</dbReference>
<accession>G0URE8</accession>
<dbReference type="SMART" id="SM01264">
    <property type="entry name" value="M16C_associated"/>
    <property type="match status" value="1"/>
</dbReference>
<keyword evidence="4" id="KW-0378">Hydrolase</keyword>
<dbReference type="GO" id="GO:0046872">
    <property type="term" value="F:metal ion binding"/>
    <property type="evidence" value="ECO:0007669"/>
    <property type="project" value="InterPro"/>
</dbReference>
<name>G0URE8_TRYCI</name>
<dbReference type="GO" id="GO:0016485">
    <property type="term" value="P:protein processing"/>
    <property type="evidence" value="ECO:0007669"/>
    <property type="project" value="TreeGrafter"/>
</dbReference>
<dbReference type="GO" id="GO:0004222">
    <property type="term" value="F:metalloendopeptidase activity"/>
    <property type="evidence" value="ECO:0007669"/>
    <property type="project" value="InterPro"/>
</dbReference>
<evidence type="ECO:0000313" key="4">
    <source>
        <dbReference type="EMBL" id="CCC91960.1"/>
    </source>
</evidence>
<reference evidence="4" key="1">
    <citation type="journal article" date="2012" name="Proc. Natl. Acad. Sci. U.S.A.">
        <title>Antigenic diversity is generated by distinct evolutionary mechanisms in African trypanosome species.</title>
        <authorList>
            <person name="Jackson A.P."/>
            <person name="Berry A."/>
            <person name="Aslett M."/>
            <person name="Allison H.C."/>
            <person name="Burton P."/>
            <person name="Vavrova-Anderson J."/>
            <person name="Brown R."/>
            <person name="Browne H."/>
            <person name="Corton N."/>
            <person name="Hauser H."/>
            <person name="Gamble J."/>
            <person name="Gilderthorp R."/>
            <person name="Marcello L."/>
            <person name="McQuillan J."/>
            <person name="Otto T.D."/>
            <person name="Quail M.A."/>
            <person name="Sanders M.J."/>
            <person name="van Tonder A."/>
            <person name="Ginger M.L."/>
            <person name="Field M.C."/>
            <person name="Barry J.D."/>
            <person name="Hertz-Fowler C."/>
            <person name="Berriman M."/>
        </authorList>
    </citation>
    <scope>NUCLEOTIDE SEQUENCE</scope>
    <source>
        <strain evidence="4">IL3000</strain>
    </source>
</reference>
<keyword evidence="4" id="KW-0482">Metalloprotease</keyword>
<dbReference type="Pfam" id="PF05193">
    <property type="entry name" value="Peptidase_M16_C"/>
    <property type="match status" value="1"/>
</dbReference>
<protein>
    <submittedName>
        <fullName evidence="4">Putative pitrilysin-like metalloprotease</fullName>
    </submittedName>
</protein>
<dbReference type="InterPro" id="IPR013578">
    <property type="entry name" value="Peptidase_M16C_assoc"/>
</dbReference>
<keyword evidence="4" id="KW-0645">Protease</keyword>
<dbReference type="PANTHER" id="PTHR43016:SF13">
    <property type="entry name" value="PRESEQUENCE PROTEASE, MITOCHONDRIAL"/>
    <property type="match status" value="1"/>
</dbReference>
<dbReference type="Pfam" id="PF22516">
    <property type="entry name" value="PreP_C"/>
    <property type="match status" value="1"/>
</dbReference>
<feature type="compositionally biased region" description="Polar residues" evidence="2">
    <location>
        <begin position="562"/>
        <end position="572"/>
    </location>
</feature>
<dbReference type="InterPro" id="IPR007863">
    <property type="entry name" value="Peptidase_M16_C"/>
</dbReference>
<dbReference type="Pfam" id="PF08367">
    <property type="entry name" value="M16C_assoc"/>
    <property type="match status" value="1"/>
</dbReference>
<dbReference type="VEuPathDB" id="TriTrypDB:TcIL3000_8_1790"/>
<dbReference type="InterPro" id="IPR055130">
    <property type="entry name" value="PreP_C"/>
</dbReference>
<evidence type="ECO:0000256" key="2">
    <source>
        <dbReference type="SAM" id="MobiDB-lite"/>
    </source>
</evidence>
<dbReference type="PANTHER" id="PTHR43016">
    <property type="entry name" value="PRESEQUENCE PROTEASE"/>
    <property type="match status" value="1"/>
</dbReference>
<proteinExistence type="inferred from homology"/>
<comment type="similarity">
    <text evidence="1">Belongs to the peptidase M16 family.</text>
</comment>
<dbReference type="Pfam" id="PF00675">
    <property type="entry name" value="Peptidase_M16"/>
    <property type="match status" value="1"/>
</dbReference>
<dbReference type="InterPro" id="IPR011765">
    <property type="entry name" value="Pept_M16_N"/>
</dbReference>
<evidence type="ECO:0000259" key="3">
    <source>
        <dbReference type="SMART" id="SM01264"/>
    </source>
</evidence>
<dbReference type="Gene3D" id="3.30.830.10">
    <property type="entry name" value="Metalloenzyme, LuxS/M16 peptidase-like"/>
    <property type="match status" value="4"/>
</dbReference>
<dbReference type="PROSITE" id="PS00143">
    <property type="entry name" value="INSULINASE"/>
    <property type="match status" value="1"/>
</dbReference>
<organism evidence="4">
    <name type="scientific">Trypanosoma congolense (strain IL3000)</name>
    <dbReference type="NCBI Taxonomy" id="1068625"/>
    <lineage>
        <taxon>Eukaryota</taxon>
        <taxon>Discoba</taxon>
        <taxon>Euglenozoa</taxon>
        <taxon>Kinetoplastea</taxon>
        <taxon>Metakinetoplastina</taxon>
        <taxon>Trypanosomatida</taxon>
        <taxon>Trypanosomatidae</taxon>
        <taxon>Trypanosoma</taxon>
        <taxon>Nannomonas</taxon>
    </lineage>
</organism>
<dbReference type="AlphaFoldDB" id="G0URE8"/>
<dbReference type="FunFam" id="3.30.830.10:FF:000057">
    <property type="entry name" value="Pitrilysin-like metalloprotease"/>
    <property type="match status" value="1"/>
</dbReference>
<dbReference type="InterPro" id="IPR011249">
    <property type="entry name" value="Metalloenz_LuxS/M16"/>
</dbReference>
<feature type="domain" description="Peptidase M16C associated" evidence="3">
    <location>
        <begin position="489"/>
        <end position="760"/>
    </location>
</feature>